<keyword evidence="3" id="KW-1185">Reference proteome</keyword>
<proteinExistence type="predicted"/>
<dbReference type="EMBL" id="JBHSSD010000057">
    <property type="protein sequence ID" value="MFC6165689.1"/>
    <property type="molecule type" value="Genomic_DNA"/>
</dbReference>
<comment type="caution">
    <text evidence="2">The sequence shown here is derived from an EMBL/GenBank/DDBJ whole genome shotgun (WGS) entry which is preliminary data.</text>
</comment>
<name>A0ABW1R728_9LACO</name>
<dbReference type="RefSeq" id="WP_137639884.1">
    <property type="nucleotide sequence ID" value="NZ_BJDK01000011.1"/>
</dbReference>
<dbReference type="Proteomes" id="UP001596253">
    <property type="component" value="Unassembled WGS sequence"/>
</dbReference>
<evidence type="ECO:0000256" key="1">
    <source>
        <dbReference type="SAM" id="Phobius"/>
    </source>
</evidence>
<evidence type="ECO:0000313" key="3">
    <source>
        <dbReference type="Proteomes" id="UP001596253"/>
    </source>
</evidence>
<feature type="transmembrane region" description="Helical" evidence="1">
    <location>
        <begin position="49"/>
        <end position="79"/>
    </location>
</feature>
<keyword evidence="1" id="KW-0812">Transmembrane</keyword>
<keyword evidence="1" id="KW-1133">Transmembrane helix</keyword>
<protein>
    <recommendedName>
        <fullName evidence="4">Integral membrane protein</fullName>
    </recommendedName>
</protein>
<evidence type="ECO:0008006" key="4">
    <source>
        <dbReference type="Google" id="ProtNLM"/>
    </source>
</evidence>
<sequence>MMKKTLFMKLYRPIYIGFWLDIALLAAWFILEIFAYMLAKSALAGTTSLVSWVSVAIVATETVGLGLMLLLLFTTFILYADRLPDASISCTTQSVKQTLSLHRFLNRRDVTVTQLIVGVPANTKNSRVTSAFNRAVKKSVVDIQSDKVIVLVQLPYTQQSQEIFKTIDSQLKEYLANQMPDYYFSGATRDRNVLWFEGRKR</sequence>
<reference evidence="3" key="1">
    <citation type="journal article" date="2019" name="Int. J. Syst. Evol. Microbiol.">
        <title>The Global Catalogue of Microorganisms (GCM) 10K type strain sequencing project: providing services to taxonomists for standard genome sequencing and annotation.</title>
        <authorList>
            <consortium name="The Broad Institute Genomics Platform"/>
            <consortium name="The Broad Institute Genome Sequencing Center for Infectious Disease"/>
            <person name="Wu L."/>
            <person name="Ma J."/>
        </authorList>
    </citation>
    <scope>NUCLEOTIDE SEQUENCE [LARGE SCALE GENOMIC DNA]</scope>
    <source>
        <strain evidence="3">CCM 8932</strain>
    </source>
</reference>
<organism evidence="2 3">
    <name type="scientific">Lactiplantibacillus dongliensis</name>
    <dbReference type="NCBI Taxonomy" id="2559919"/>
    <lineage>
        <taxon>Bacteria</taxon>
        <taxon>Bacillati</taxon>
        <taxon>Bacillota</taxon>
        <taxon>Bacilli</taxon>
        <taxon>Lactobacillales</taxon>
        <taxon>Lactobacillaceae</taxon>
        <taxon>Lactiplantibacillus</taxon>
    </lineage>
</organism>
<evidence type="ECO:0000313" key="2">
    <source>
        <dbReference type="EMBL" id="MFC6165689.1"/>
    </source>
</evidence>
<feature type="transmembrane region" description="Helical" evidence="1">
    <location>
        <begin position="12"/>
        <end position="37"/>
    </location>
</feature>
<keyword evidence="1" id="KW-0472">Membrane</keyword>
<gene>
    <name evidence="2" type="ORF">ACFP3T_13550</name>
</gene>
<accession>A0ABW1R728</accession>